<dbReference type="Proteomes" id="UP001331761">
    <property type="component" value="Unassembled WGS sequence"/>
</dbReference>
<sequence length="120" mass="14145">MESQLDDVKKLLQQLALRPRAIISDKMLQEQILGVNYGIDHLLKKSEETLAAYREMETAIATTPMTPLKSYNKRRNVDKQLTELQGKLQCAGYISDLLWDTYEKWLEQRWRLFQKRSNSK</sequence>
<evidence type="ECO:0000313" key="2">
    <source>
        <dbReference type="Proteomes" id="UP001331761"/>
    </source>
</evidence>
<name>A0AAN8FL79_TRICO</name>
<accession>A0AAN8FL79</accession>
<keyword evidence="2" id="KW-1185">Reference proteome</keyword>
<dbReference type="AlphaFoldDB" id="A0AAN8FL79"/>
<organism evidence="1 2">
    <name type="scientific">Trichostrongylus colubriformis</name>
    <name type="common">Black scour worm</name>
    <dbReference type="NCBI Taxonomy" id="6319"/>
    <lineage>
        <taxon>Eukaryota</taxon>
        <taxon>Metazoa</taxon>
        <taxon>Ecdysozoa</taxon>
        <taxon>Nematoda</taxon>
        <taxon>Chromadorea</taxon>
        <taxon>Rhabditida</taxon>
        <taxon>Rhabditina</taxon>
        <taxon>Rhabditomorpha</taxon>
        <taxon>Strongyloidea</taxon>
        <taxon>Trichostrongylidae</taxon>
        <taxon>Trichostrongylus</taxon>
    </lineage>
</organism>
<protein>
    <submittedName>
        <fullName evidence="1">Uncharacterized protein</fullName>
    </submittedName>
</protein>
<dbReference type="EMBL" id="WIXE01006971">
    <property type="protein sequence ID" value="KAK5980812.1"/>
    <property type="molecule type" value="Genomic_DNA"/>
</dbReference>
<proteinExistence type="predicted"/>
<gene>
    <name evidence="1" type="ORF">GCK32_020674</name>
</gene>
<comment type="caution">
    <text evidence="1">The sequence shown here is derived from an EMBL/GenBank/DDBJ whole genome shotgun (WGS) entry which is preliminary data.</text>
</comment>
<reference evidence="1 2" key="1">
    <citation type="submission" date="2019-10" db="EMBL/GenBank/DDBJ databases">
        <title>Assembly and Annotation for the nematode Trichostrongylus colubriformis.</title>
        <authorList>
            <person name="Martin J."/>
        </authorList>
    </citation>
    <scope>NUCLEOTIDE SEQUENCE [LARGE SCALE GENOMIC DNA]</scope>
    <source>
        <strain evidence="1">G859</strain>
        <tissue evidence="1">Whole worm</tissue>
    </source>
</reference>
<evidence type="ECO:0000313" key="1">
    <source>
        <dbReference type="EMBL" id="KAK5980812.1"/>
    </source>
</evidence>